<protein>
    <submittedName>
        <fullName evidence="9">Translation initiation factor IF-2, putative</fullName>
    </submittedName>
</protein>
<dbReference type="Pfam" id="PF11987">
    <property type="entry name" value="IF-2"/>
    <property type="match status" value="1"/>
</dbReference>
<evidence type="ECO:0000313" key="9">
    <source>
        <dbReference type="EMBL" id="EER20520.1"/>
    </source>
</evidence>
<name>C5K598_PERM5</name>
<dbReference type="InterPro" id="IPR027417">
    <property type="entry name" value="P-loop_NTPase"/>
</dbReference>
<dbReference type="InParanoid" id="C5K598"/>
<dbReference type="OrthoDB" id="361630at2759"/>
<evidence type="ECO:0000256" key="3">
    <source>
        <dbReference type="ARBA" id="ARBA00022741"/>
    </source>
</evidence>
<sequence length="678" mass="75980">MEHKESKVRAMEQKLQEQVKKALESRRVVHEEQAAAEAVEAAARTAEMEEKLAEAEAAIPYQPRAETRKRFVLDMSVFHDKRSRSSGVRGDLDVQGYSKAELAELLRVPVEEVEDVADLLRDDYLLLPRARYPEDMAEAISQELTRRSLRQHLRRAEGRVRPPVITVMGHVDHGKTTLLDALRKSNVAAGEAGGITQRVGAFTMIGPATGERVTFIDTPGHAAFSSMRERGANVTDIVVVPICAPKEEGLVELEEAMLLEASVIDEKDETTMPARAFILESRLHHRQGRILNLVIRDGTLKVGEWVTVGENAGRVRTIWHAGRETYPTEGDLDEAIPSDAVDVSVVWTVTSAKHGGVVGSAGDLLQAHPNQRVAEEIAKSARLARMQEELQTTPQDKGERAAGKHIKKVLSRNDPTMQRRIDEWREKEVYMDLKEQEDEDQIQRMVEGTDRQVGVILKAASEGQLKVLHAWLEEYSHAQSFHIAAASVGQPTDHDVDFARQTGSFILSFQEPPKQAVIDRMRSADLVLRHSEIIYRLFQDVEDIYGYHYGPREIYTRVCRLSLGKPAPFFIKGEGTRTIGRATLRDGVATSGDKVSYNLLRKMGGDSSQVEVVREGLKLRSITVDRMTVKQVPKGQEAGILFEDFDDLEEGDVLEGFERSERPPLFGVLKKPRFYHEA</sequence>
<dbReference type="GO" id="GO:0003743">
    <property type="term" value="F:translation initiation factor activity"/>
    <property type="evidence" value="ECO:0007669"/>
    <property type="project" value="UniProtKB-KW"/>
</dbReference>
<dbReference type="InterPro" id="IPR015760">
    <property type="entry name" value="TIF_IF2"/>
</dbReference>
<dbReference type="GO" id="GO:0003924">
    <property type="term" value="F:GTPase activity"/>
    <property type="evidence" value="ECO:0007669"/>
    <property type="project" value="InterPro"/>
</dbReference>
<dbReference type="InterPro" id="IPR000795">
    <property type="entry name" value="T_Tr_GTP-bd_dom"/>
</dbReference>
<evidence type="ECO:0000256" key="6">
    <source>
        <dbReference type="SAM" id="Coils"/>
    </source>
</evidence>
<dbReference type="Pfam" id="PF00009">
    <property type="entry name" value="GTP_EFTU"/>
    <property type="match status" value="1"/>
</dbReference>
<feature type="domain" description="Translation initiation factor IF- 2" evidence="8">
    <location>
        <begin position="436"/>
        <end position="542"/>
    </location>
</feature>
<dbReference type="Proteomes" id="UP000007800">
    <property type="component" value="Unassembled WGS sequence"/>
</dbReference>
<keyword evidence="5" id="KW-0342">GTP-binding</keyword>
<dbReference type="InterPro" id="IPR005225">
    <property type="entry name" value="Small_GTP-bd"/>
</dbReference>
<evidence type="ECO:0000259" key="8">
    <source>
        <dbReference type="Pfam" id="PF11987"/>
    </source>
</evidence>
<dbReference type="InterPro" id="IPR036925">
    <property type="entry name" value="TIF_IF2_dom3_sf"/>
</dbReference>
<dbReference type="SUPFAM" id="SSF52540">
    <property type="entry name" value="P-loop containing nucleoside triphosphate hydrolases"/>
    <property type="match status" value="1"/>
</dbReference>
<accession>C5K598</accession>
<dbReference type="PANTHER" id="PTHR43381:SF20">
    <property type="entry name" value="TRANSLATION INITIATION FACTOR IF-2, MITOCHONDRIAL"/>
    <property type="match status" value="1"/>
</dbReference>
<dbReference type="Gene3D" id="3.40.50.10050">
    <property type="entry name" value="Translation initiation factor IF- 2, domain 3"/>
    <property type="match status" value="1"/>
</dbReference>
<dbReference type="SUPFAM" id="SSF50447">
    <property type="entry name" value="Translation proteins"/>
    <property type="match status" value="2"/>
</dbReference>
<dbReference type="AlphaFoldDB" id="C5K598"/>
<dbReference type="GO" id="GO:0005737">
    <property type="term" value="C:cytoplasm"/>
    <property type="evidence" value="ECO:0007669"/>
    <property type="project" value="TreeGrafter"/>
</dbReference>
<dbReference type="SUPFAM" id="SSF52156">
    <property type="entry name" value="Initiation factor IF2/eIF5b, domain 3"/>
    <property type="match status" value="1"/>
</dbReference>
<reference evidence="9 10" key="1">
    <citation type="submission" date="2008-07" db="EMBL/GenBank/DDBJ databases">
        <authorList>
            <person name="El-Sayed N."/>
            <person name="Caler E."/>
            <person name="Inman J."/>
            <person name="Amedeo P."/>
            <person name="Hass B."/>
            <person name="Wortman J."/>
        </authorList>
    </citation>
    <scope>NUCLEOTIDE SEQUENCE [LARGE SCALE GENOMIC DNA]</scope>
    <source>
        <strain evidence="10">ATCC 50983 / TXsc</strain>
    </source>
</reference>
<comment type="similarity">
    <text evidence="1">Belongs to the TRAFAC class translation factor GTPase superfamily. Classic translation factor GTPase family. IF-2 subfamily.</text>
</comment>
<keyword evidence="3" id="KW-0547">Nucleotide-binding</keyword>
<evidence type="ECO:0000256" key="2">
    <source>
        <dbReference type="ARBA" id="ARBA00022540"/>
    </source>
</evidence>
<dbReference type="GO" id="GO:0005525">
    <property type="term" value="F:GTP binding"/>
    <property type="evidence" value="ECO:0007669"/>
    <property type="project" value="UniProtKB-KW"/>
</dbReference>
<feature type="coiled-coil region" evidence="6">
    <location>
        <begin position="1"/>
        <end position="58"/>
    </location>
</feature>
<dbReference type="Gene3D" id="2.40.30.10">
    <property type="entry name" value="Translation factors"/>
    <property type="match status" value="2"/>
</dbReference>
<keyword evidence="2 9" id="KW-0396">Initiation factor</keyword>
<dbReference type="InterPro" id="IPR009000">
    <property type="entry name" value="Transl_B-barrel_sf"/>
</dbReference>
<feature type="domain" description="Tr-type G" evidence="7">
    <location>
        <begin position="165"/>
        <end position="246"/>
    </location>
</feature>
<keyword evidence="4" id="KW-0648">Protein biosynthesis</keyword>
<dbReference type="GeneID" id="9054068"/>
<proteinExistence type="inferred from homology"/>
<dbReference type="PANTHER" id="PTHR43381">
    <property type="entry name" value="TRANSLATION INITIATION FACTOR IF-2-RELATED"/>
    <property type="match status" value="1"/>
</dbReference>
<evidence type="ECO:0000313" key="10">
    <source>
        <dbReference type="Proteomes" id="UP000007800"/>
    </source>
</evidence>
<keyword evidence="10" id="KW-1185">Reference proteome</keyword>
<dbReference type="NCBIfam" id="TIGR00231">
    <property type="entry name" value="small_GTP"/>
    <property type="match status" value="1"/>
</dbReference>
<keyword evidence="6" id="KW-0175">Coiled coil</keyword>
<evidence type="ECO:0000256" key="1">
    <source>
        <dbReference type="ARBA" id="ARBA00007733"/>
    </source>
</evidence>
<gene>
    <name evidence="9" type="ORF">Pmar_PMAR010266</name>
</gene>
<dbReference type="EMBL" id="GG670562">
    <property type="protein sequence ID" value="EER20520.1"/>
    <property type="molecule type" value="Genomic_DNA"/>
</dbReference>
<evidence type="ECO:0000256" key="4">
    <source>
        <dbReference type="ARBA" id="ARBA00022917"/>
    </source>
</evidence>
<dbReference type="Gene3D" id="3.40.50.300">
    <property type="entry name" value="P-loop containing nucleotide triphosphate hydrolases"/>
    <property type="match status" value="1"/>
</dbReference>
<dbReference type="RefSeq" id="XP_002788724.1">
    <property type="nucleotide sequence ID" value="XM_002788678.1"/>
</dbReference>
<evidence type="ECO:0000256" key="5">
    <source>
        <dbReference type="ARBA" id="ARBA00023134"/>
    </source>
</evidence>
<evidence type="ECO:0000259" key="7">
    <source>
        <dbReference type="Pfam" id="PF00009"/>
    </source>
</evidence>
<organism evidence="10">
    <name type="scientific">Perkinsus marinus (strain ATCC 50983 / TXsc)</name>
    <dbReference type="NCBI Taxonomy" id="423536"/>
    <lineage>
        <taxon>Eukaryota</taxon>
        <taxon>Sar</taxon>
        <taxon>Alveolata</taxon>
        <taxon>Perkinsozoa</taxon>
        <taxon>Perkinsea</taxon>
        <taxon>Perkinsida</taxon>
        <taxon>Perkinsidae</taxon>
        <taxon>Perkinsus</taxon>
    </lineage>
</organism>
<dbReference type="InterPro" id="IPR023115">
    <property type="entry name" value="TIF_IF2_dom3"/>
</dbReference>